<gene>
    <name evidence="1" type="ORF">QAD02_023461</name>
</gene>
<dbReference type="Proteomes" id="UP001239111">
    <property type="component" value="Chromosome 1"/>
</dbReference>
<evidence type="ECO:0000313" key="1">
    <source>
        <dbReference type="EMBL" id="KAJ8687667.1"/>
    </source>
</evidence>
<keyword evidence="2" id="KW-1185">Reference proteome</keyword>
<sequence>MTEQPYKSFKSSMKQKNLVFCSEPVELEPYDFHVHLGYGKSKIGLAWDIEMYTNLLKIIKENKLYQNLNGKFIFKFNDEDEETISTIASLLYTSGGIQKKVRTLTAFFQMHSASIQQDFDDYMCEKHTIKPLQKKIFDTFIDDLAEMFLTNQNISDGVIDYIFHDSEITLGMRKVILTQLFGQQSQDRDNVNKYERAIRNFKHSIINTIQLKLAQHGDQIETHCDHYIMESEENLVPPRKPSKLEDLVIADAIATAITIDPALLVTSHKMHYDIHFAFKRYEQTLKFLIYDFTKSHLTLNQCIDSMLNLIRDELISIHINKKQTQLLLELITDYLHGLKKEAKFTFERCNRYANDIGDGIKVIANYPIHKGEVIHRLSGKVVKIPQQELERDHSLYDFSIMLNGREEEMIYLGPGSFLNHDCNPNAEYIAKENKNIAIKTLRYIKEGEEINVFYRENYFGKGNMDCKCRTCEMNYKGGFAKRKRQKTP</sequence>
<protein>
    <submittedName>
        <fullName evidence="1">Uncharacterized protein</fullName>
    </submittedName>
</protein>
<evidence type="ECO:0000313" key="2">
    <source>
        <dbReference type="Proteomes" id="UP001239111"/>
    </source>
</evidence>
<dbReference type="EMBL" id="CM056741">
    <property type="protein sequence ID" value="KAJ8687667.1"/>
    <property type="molecule type" value="Genomic_DNA"/>
</dbReference>
<accession>A0ACC2PW30</accession>
<proteinExistence type="predicted"/>
<reference evidence="1" key="1">
    <citation type="submission" date="2023-04" db="EMBL/GenBank/DDBJ databases">
        <title>A chromosome-level genome assembly of the parasitoid wasp Eretmocerus hayati.</title>
        <authorList>
            <person name="Zhong Y."/>
            <person name="Liu S."/>
            <person name="Liu Y."/>
        </authorList>
    </citation>
    <scope>NUCLEOTIDE SEQUENCE</scope>
    <source>
        <strain evidence="1">ZJU_SS_LIU_2023</strain>
    </source>
</reference>
<name>A0ACC2PW30_9HYME</name>
<comment type="caution">
    <text evidence="1">The sequence shown here is derived from an EMBL/GenBank/DDBJ whole genome shotgun (WGS) entry which is preliminary data.</text>
</comment>
<organism evidence="1 2">
    <name type="scientific">Eretmocerus hayati</name>
    <dbReference type="NCBI Taxonomy" id="131215"/>
    <lineage>
        <taxon>Eukaryota</taxon>
        <taxon>Metazoa</taxon>
        <taxon>Ecdysozoa</taxon>
        <taxon>Arthropoda</taxon>
        <taxon>Hexapoda</taxon>
        <taxon>Insecta</taxon>
        <taxon>Pterygota</taxon>
        <taxon>Neoptera</taxon>
        <taxon>Endopterygota</taxon>
        <taxon>Hymenoptera</taxon>
        <taxon>Apocrita</taxon>
        <taxon>Proctotrupomorpha</taxon>
        <taxon>Chalcidoidea</taxon>
        <taxon>Aphelinidae</taxon>
        <taxon>Aphelininae</taxon>
        <taxon>Eretmocerus</taxon>
    </lineage>
</organism>